<reference evidence="2 3" key="1">
    <citation type="submission" date="2020-08" db="EMBL/GenBank/DDBJ databases">
        <title>Plant Genome Project.</title>
        <authorList>
            <person name="Zhang R.-G."/>
        </authorList>
    </citation>
    <scope>NUCLEOTIDE SEQUENCE [LARGE SCALE GENOMIC DNA]</scope>
    <source>
        <tissue evidence="2">Rhizome</tissue>
    </source>
</reference>
<organism evidence="2 3">
    <name type="scientific">Zingiber officinale</name>
    <name type="common">Ginger</name>
    <name type="synonym">Amomum zingiber</name>
    <dbReference type="NCBI Taxonomy" id="94328"/>
    <lineage>
        <taxon>Eukaryota</taxon>
        <taxon>Viridiplantae</taxon>
        <taxon>Streptophyta</taxon>
        <taxon>Embryophyta</taxon>
        <taxon>Tracheophyta</taxon>
        <taxon>Spermatophyta</taxon>
        <taxon>Magnoliopsida</taxon>
        <taxon>Liliopsida</taxon>
        <taxon>Zingiberales</taxon>
        <taxon>Zingiberaceae</taxon>
        <taxon>Zingiber</taxon>
    </lineage>
</organism>
<feature type="region of interest" description="Disordered" evidence="1">
    <location>
        <begin position="36"/>
        <end position="58"/>
    </location>
</feature>
<sequence>MQLLRGWRSYSRCGVPPPLRRPDGFSVMALNQRPGRFDHWRPASSSNGGGRSDDERSSGRKLLLLPRLVPPRSSFSSWAKWLIGSALALLIPLWKKGWPALLRIEEEVEKVADAAEVAAEVVEQIAGVVEKVSSEVAEKLPEESKLKGAVLLVEQVSKEAAEEAQAARDIIHKVILVVFRFQQQKNSKLKAGNVQVNEVRQEVEKITLDAGKEDHKN</sequence>
<comment type="caution">
    <text evidence="2">The sequence shown here is derived from an EMBL/GenBank/DDBJ whole genome shotgun (WGS) entry which is preliminary data.</text>
</comment>
<dbReference type="Proteomes" id="UP000734854">
    <property type="component" value="Unassembled WGS sequence"/>
</dbReference>
<dbReference type="PANTHER" id="PTHR33735">
    <property type="entry name" value="EXPRESSED PROTEIN"/>
    <property type="match status" value="1"/>
</dbReference>
<name>A0A8J5H574_ZINOF</name>
<dbReference type="PANTHER" id="PTHR33735:SF10">
    <property type="entry name" value="EXPRESSED PROTEIN"/>
    <property type="match status" value="1"/>
</dbReference>
<dbReference type="EMBL" id="JACMSC010000007">
    <property type="protein sequence ID" value="KAG6516291.1"/>
    <property type="molecule type" value="Genomic_DNA"/>
</dbReference>
<proteinExistence type="predicted"/>
<evidence type="ECO:0000256" key="1">
    <source>
        <dbReference type="SAM" id="MobiDB-lite"/>
    </source>
</evidence>
<evidence type="ECO:0000313" key="2">
    <source>
        <dbReference type="EMBL" id="KAG6516291.1"/>
    </source>
</evidence>
<accession>A0A8J5H574</accession>
<keyword evidence="3" id="KW-1185">Reference proteome</keyword>
<protein>
    <submittedName>
        <fullName evidence="2">Uncharacterized protein</fullName>
    </submittedName>
</protein>
<evidence type="ECO:0000313" key="3">
    <source>
        <dbReference type="Proteomes" id="UP000734854"/>
    </source>
</evidence>
<gene>
    <name evidence="2" type="ORF">ZIOFF_026746</name>
</gene>
<dbReference type="AlphaFoldDB" id="A0A8J5H574"/>